<reference evidence="1 2" key="1">
    <citation type="submission" date="2020-08" db="EMBL/GenBank/DDBJ databases">
        <title>Sequencing the genomes of 1000 actinobacteria strains.</title>
        <authorList>
            <person name="Klenk H.-P."/>
        </authorList>
    </citation>
    <scope>NUCLEOTIDE SEQUENCE [LARGE SCALE GENOMIC DNA]</scope>
    <source>
        <strain evidence="1 2">DSM 102030</strain>
    </source>
</reference>
<name>A0A7W7RKK6_9ACTN</name>
<keyword evidence="2" id="KW-1185">Reference proteome</keyword>
<protein>
    <submittedName>
        <fullName evidence="1">Uncharacterized protein</fullName>
    </submittedName>
</protein>
<proteinExistence type="predicted"/>
<dbReference type="AlphaFoldDB" id="A0A7W7RKK6"/>
<gene>
    <name evidence="1" type="ORF">F4561_004113</name>
</gene>
<dbReference type="Proteomes" id="UP000523007">
    <property type="component" value="Unassembled WGS sequence"/>
</dbReference>
<sequence>MAEVHATVASGGTPKRAEVRPLWFALRDTETDRVFTRLRYVYPQWHGGTLRCAFSERPRRWARKSAVTTYIAPTVLEQEALAALVQAAGFGHPAADARDGDSVPTPAAAAHGCATESGAVPTSDIAGRVTIDARREAPLVSVSTGDYLLRKLKEQALPPVPERTWTADQLRRVRLGEELAEMCGTELAQRLSGILLRLEERMPHHFWLLEQARGRASGAPYRPVGSGTPDAVPPPGEPLARFSRKERAWLSRTVASLRSHARRHPSYYRGDPGAVLDHFLTTHLCDHPSAVPKRWAAAPTLAETRADLLDALVTIAEEEEVGGGGT</sequence>
<dbReference type="EMBL" id="JACHJT010000001">
    <property type="protein sequence ID" value="MBB4933293.1"/>
    <property type="molecule type" value="Genomic_DNA"/>
</dbReference>
<dbReference type="RefSeq" id="WP_184580924.1">
    <property type="nucleotide sequence ID" value="NZ_JACHJT010000001.1"/>
</dbReference>
<evidence type="ECO:0000313" key="2">
    <source>
        <dbReference type="Proteomes" id="UP000523007"/>
    </source>
</evidence>
<organism evidence="1 2">
    <name type="scientific">Lipingzhangella halophila</name>
    <dbReference type="NCBI Taxonomy" id="1783352"/>
    <lineage>
        <taxon>Bacteria</taxon>
        <taxon>Bacillati</taxon>
        <taxon>Actinomycetota</taxon>
        <taxon>Actinomycetes</taxon>
        <taxon>Streptosporangiales</taxon>
        <taxon>Nocardiopsidaceae</taxon>
        <taxon>Lipingzhangella</taxon>
    </lineage>
</organism>
<comment type="caution">
    <text evidence="1">The sequence shown here is derived from an EMBL/GenBank/DDBJ whole genome shotgun (WGS) entry which is preliminary data.</text>
</comment>
<accession>A0A7W7RKK6</accession>
<evidence type="ECO:0000313" key="1">
    <source>
        <dbReference type="EMBL" id="MBB4933293.1"/>
    </source>
</evidence>